<feature type="domain" description="Peptidase M16 C-terminal" evidence="2">
    <location>
        <begin position="182"/>
        <end position="361"/>
    </location>
</feature>
<evidence type="ECO:0000313" key="3">
    <source>
        <dbReference type="EMBL" id="VEU23194.1"/>
    </source>
</evidence>
<dbReference type="Pfam" id="PF05193">
    <property type="entry name" value="Peptidase_M16_C"/>
    <property type="match status" value="1"/>
</dbReference>
<dbReference type="GO" id="GO:0006627">
    <property type="term" value="P:protein processing involved in protein targeting to mitochondrion"/>
    <property type="evidence" value="ECO:0007669"/>
    <property type="project" value="TreeGrafter"/>
</dbReference>
<dbReference type="GO" id="GO:0005739">
    <property type="term" value="C:mitochondrion"/>
    <property type="evidence" value="ECO:0007669"/>
    <property type="project" value="TreeGrafter"/>
</dbReference>
<keyword evidence="4" id="KW-1185">Reference proteome</keyword>
<dbReference type="EMBL" id="CAACVR010000035">
    <property type="protein sequence ID" value="VEU23194.1"/>
    <property type="molecule type" value="Genomic_DNA"/>
</dbReference>
<evidence type="ECO:0000259" key="2">
    <source>
        <dbReference type="Pfam" id="PF05193"/>
    </source>
</evidence>
<dbReference type="InterPro" id="IPR007863">
    <property type="entry name" value="Peptidase_M16_C"/>
</dbReference>
<dbReference type="PANTHER" id="PTHR11851:SF126">
    <property type="entry name" value="CYTOCHROME B-C1 COMPLEX SUBUNIT 1, MITOCHONDRIAL"/>
    <property type="match status" value="1"/>
</dbReference>
<dbReference type="GO" id="GO:0004222">
    <property type="term" value="F:metalloendopeptidase activity"/>
    <property type="evidence" value="ECO:0007669"/>
    <property type="project" value="TreeGrafter"/>
</dbReference>
<organism evidence="3 4">
    <name type="scientific">Brettanomyces naardenensis</name>
    <name type="common">Yeast</name>
    <dbReference type="NCBI Taxonomy" id="13370"/>
    <lineage>
        <taxon>Eukaryota</taxon>
        <taxon>Fungi</taxon>
        <taxon>Dikarya</taxon>
        <taxon>Ascomycota</taxon>
        <taxon>Saccharomycotina</taxon>
        <taxon>Pichiomycetes</taxon>
        <taxon>Pichiales</taxon>
        <taxon>Pichiaceae</taxon>
        <taxon>Brettanomyces</taxon>
    </lineage>
</organism>
<evidence type="ECO:0000313" key="4">
    <source>
        <dbReference type="Proteomes" id="UP000290900"/>
    </source>
</evidence>
<dbReference type="AlphaFoldDB" id="A0A448YQJ6"/>
<name>A0A448YQJ6_BRENA</name>
<dbReference type="InParanoid" id="A0A448YQJ6"/>
<dbReference type="SUPFAM" id="SSF63411">
    <property type="entry name" value="LuxS/MPP-like metallohydrolase"/>
    <property type="match status" value="2"/>
</dbReference>
<accession>A0A448YQJ6</accession>
<reference evidence="3 4" key="1">
    <citation type="submission" date="2018-12" db="EMBL/GenBank/DDBJ databases">
        <authorList>
            <person name="Tiukova I."/>
            <person name="Dainat J."/>
        </authorList>
    </citation>
    <scope>NUCLEOTIDE SEQUENCE [LARGE SCALE GENOMIC DNA]</scope>
</reference>
<gene>
    <name evidence="3" type="ORF">BRENAR_LOCUS3925</name>
</gene>
<sequence length="446" mass="48480">MLSRRFFSTTASKLARAEVTKLSNGLTVISKPGNSSLSSIGLYLNSGSRSENAYNSGVSTLTGDILKNSTLSRKAFESAGVKVTSTNGKEYSGLAVTSFAPGNSSAAVAAIDSLVKETPKLIADELTVKENVARAVAFADKFEETPKKMVLEHLTATAFQGTSLALPSYGKAETLETLQTIDLQDFLSKNLVSSNATLISYGSDVNHDELVKAAAKLAIPTGAKIPFEAASFLGSDVRLRDDTMPDAHVAIAVKTPGAKSEHDFLTGLVAAHINGEYLGRDSLYTPFEGPKFSQLVASHGWSNYYNHFQIGYSDIGLWGAYFNTEAIEYVDEFTHFLLKSWNRFSTGTISSAELEKAKQELKVVLASAKADQVEELDSIAASYLARGILSSDEELIHSIDAISHKDLVKWAQNYLYDQDIAIAGNGQIEDLFDYNRIRNDMSMMRW</sequence>
<dbReference type="Proteomes" id="UP000290900">
    <property type="component" value="Unassembled WGS sequence"/>
</dbReference>
<feature type="domain" description="Peptidase M16 N-terminal" evidence="1">
    <location>
        <begin position="34"/>
        <end position="168"/>
    </location>
</feature>
<protein>
    <submittedName>
        <fullName evidence="3">DEKNAAC104303</fullName>
    </submittedName>
</protein>
<dbReference type="PANTHER" id="PTHR11851">
    <property type="entry name" value="METALLOPROTEASE"/>
    <property type="match status" value="1"/>
</dbReference>
<dbReference type="InterPro" id="IPR011765">
    <property type="entry name" value="Pept_M16_N"/>
</dbReference>
<dbReference type="GO" id="GO:0046872">
    <property type="term" value="F:metal ion binding"/>
    <property type="evidence" value="ECO:0007669"/>
    <property type="project" value="InterPro"/>
</dbReference>
<dbReference type="InterPro" id="IPR050361">
    <property type="entry name" value="MPP/UQCRC_Complex"/>
</dbReference>
<proteinExistence type="predicted"/>
<dbReference type="OrthoDB" id="10251424at2759"/>
<evidence type="ECO:0000259" key="1">
    <source>
        <dbReference type="Pfam" id="PF00675"/>
    </source>
</evidence>
<dbReference type="FunCoup" id="A0A448YQJ6">
    <property type="interactions" value="425"/>
</dbReference>
<dbReference type="STRING" id="13370.A0A448YQJ6"/>
<dbReference type="InterPro" id="IPR011249">
    <property type="entry name" value="Metalloenz_LuxS/M16"/>
</dbReference>
<dbReference type="GO" id="GO:0009060">
    <property type="term" value="P:aerobic respiration"/>
    <property type="evidence" value="ECO:0007669"/>
    <property type="project" value="TreeGrafter"/>
</dbReference>
<dbReference type="Pfam" id="PF00675">
    <property type="entry name" value="Peptidase_M16"/>
    <property type="match status" value="1"/>
</dbReference>
<dbReference type="Gene3D" id="3.30.830.10">
    <property type="entry name" value="Metalloenzyme, LuxS/M16 peptidase-like"/>
    <property type="match status" value="2"/>
</dbReference>